<comment type="catalytic activity">
    <reaction evidence="11">
        <text>2 [molybdopterin-synthase sulfur-carrier protein]-C-terminal-Gly-aminoethanethioate + cyclic pyranopterin phosphate + H2O = molybdopterin + 2 [molybdopterin-synthase sulfur-carrier protein]-C-terminal Gly-Gly + 2 H(+)</text>
        <dbReference type="Rhea" id="RHEA:26333"/>
        <dbReference type="Rhea" id="RHEA-COMP:12202"/>
        <dbReference type="Rhea" id="RHEA-COMP:19907"/>
        <dbReference type="ChEBI" id="CHEBI:15377"/>
        <dbReference type="ChEBI" id="CHEBI:15378"/>
        <dbReference type="ChEBI" id="CHEBI:58698"/>
        <dbReference type="ChEBI" id="CHEBI:59648"/>
        <dbReference type="ChEBI" id="CHEBI:90778"/>
        <dbReference type="ChEBI" id="CHEBI:232372"/>
        <dbReference type="EC" id="2.8.1.12"/>
    </reaction>
</comment>
<evidence type="ECO:0000256" key="7">
    <source>
        <dbReference type="ARBA" id="ARBA00029745"/>
    </source>
</evidence>
<dbReference type="EC" id="2.8.1.12" evidence="3"/>
<dbReference type="Proteomes" id="UP000028709">
    <property type="component" value="Unassembled WGS sequence"/>
</dbReference>
<dbReference type="CDD" id="cd00756">
    <property type="entry name" value="MoaE"/>
    <property type="match status" value="1"/>
</dbReference>
<dbReference type="RefSeq" id="WP_034687707.1">
    <property type="nucleotide sequence ID" value="NZ_CP023049.2"/>
</dbReference>
<evidence type="ECO:0000256" key="9">
    <source>
        <dbReference type="ARBA" id="ARBA00030781"/>
    </source>
</evidence>
<evidence type="ECO:0000313" key="12">
    <source>
        <dbReference type="EMBL" id="KFF15867.1"/>
    </source>
</evidence>
<dbReference type="AlphaFoldDB" id="A0A086AGQ3"/>
<dbReference type="PANTHER" id="PTHR23404">
    <property type="entry name" value="MOLYBDOPTERIN SYNTHASE RELATED"/>
    <property type="match status" value="1"/>
</dbReference>
<dbReference type="KEGG" id="cpip:CJF12_06255"/>
<dbReference type="STRING" id="558152.IQ37_18345"/>
<dbReference type="InterPro" id="IPR036563">
    <property type="entry name" value="MoaE_sf"/>
</dbReference>
<evidence type="ECO:0000256" key="3">
    <source>
        <dbReference type="ARBA" id="ARBA00011950"/>
    </source>
</evidence>
<evidence type="ECO:0000256" key="8">
    <source>
        <dbReference type="ARBA" id="ARBA00030407"/>
    </source>
</evidence>
<organism evidence="12 13">
    <name type="scientific">Chryseobacterium piperi</name>
    <dbReference type="NCBI Taxonomy" id="558152"/>
    <lineage>
        <taxon>Bacteria</taxon>
        <taxon>Pseudomonadati</taxon>
        <taxon>Bacteroidota</taxon>
        <taxon>Flavobacteriia</taxon>
        <taxon>Flavobacteriales</taxon>
        <taxon>Weeksellaceae</taxon>
        <taxon>Chryseobacterium group</taxon>
        <taxon>Chryseobacterium</taxon>
    </lineage>
</organism>
<proteinExistence type="inferred from homology"/>
<evidence type="ECO:0000313" key="13">
    <source>
        <dbReference type="Proteomes" id="UP000028709"/>
    </source>
</evidence>
<comment type="similarity">
    <text evidence="2">Belongs to the MoaE family.</text>
</comment>
<comment type="pathway">
    <text evidence="1">Cofactor biosynthesis; molybdopterin biosynthesis.</text>
</comment>
<dbReference type="EMBL" id="JPRJ01000054">
    <property type="protein sequence ID" value="KFF15867.1"/>
    <property type="molecule type" value="Genomic_DNA"/>
</dbReference>
<dbReference type="eggNOG" id="COG0314">
    <property type="taxonomic scope" value="Bacteria"/>
</dbReference>
<evidence type="ECO:0000256" key="10">
    <source>
        <dbReference type="ARBA" id="ARBA00032474"/>
    </source>
</evidence>
<dbReference type="InterPro" id="IPR003448">
    <property type="entry name" value="Mopterin_biosynth_MoaE"/>
</dbReference>
<comment type="caution">
    <text evidence="12">The sequence shown here is derived from an EMBL/GenBank/DDBJ whole genome shotgun (WGS) entry which is preliminary data.</text>
</comment>
<dbReference type="OrthoDB" id="9803224at2"/>
<comment type="subunit">
    <text evidence="6">Heterotetramer of 2 MoaD subunits and 2 MoaE subunits. Also stable as homodimer. The enzyme changes between these two forms during catalysis.</text>
</comment>
<dbReference type="GO" id="GO:0030366">
    <property type="term" value="F:molybdopterin synthase activity"/>
    <property type="evidence" value="ECO:0007669"/>
    <property type="project" value="UniProtKB-EC"/>
</dbReference>
<gene>
    <name evidence="12" type="ORF">IQ37_18345</name>
</gene>
<keyword evidence="13" id="KW-1185">Reference proteome</keyword>
<keyword evidence="5" id="KW-0501">Molybdenum cofactor biosynthesis</keyword>
<dbReference type="Pfam" id="PF02391">
    <property type="entry name" value="MoaE"/>
    <property type="match status" value="1"/>
</dbReference>
<sequence length="138" mass="15579">MIDIKITDEPLDVAECLTTASDLECGGIATFIGVVRNATRNKKVIRLEYECYESMAVKEIRKIAEKAISLFDVKHVVIHHRVGILFPGDIAVIIIVNARHRDAAFDACRFSIDTLKETVPIWKKEIFEDGEEWVSAHP</sequence>
<protein>
    <recommendedName>
        <fullName evidence="4">Molybdopterin synthase catalytic subunit</fullName>
        <ecNumber evidence="3">2.8.1.12</ecNumber>
    </recommendedName>
    <alternativeName>
        <fullName evidence="9">MPT synthase subunit 2</fullName>
    </alternativeName>
    <alternativeName>
        <fullName evidence="7">Molybdenum cofactor biosynthesis protein E</fullName>
    </alternativeName>
    <alternativeName>
        <fullName evidence="8">Molybdopterin-converting factor large subunit</fullName>
    </alternativeName>
    <alternativeName>
        <fullName evidence="10">Molybdopterin-converting factor subunit 2</fullName>
    </alternativeName>
</protein>
<evidence type="ECO:0000256" key="5">
    <source>
        <dbReference type="ARBA" id="ARBA00023150"/>
    </source>
</evidence>
<dbReference type="SUPFAM" id="SSF54690">
    <property type="entry name" value="Molybdopterin synthase subunit MoaE"/>
    <property type="match status" value="1"/>
</dbReference>
<reference evidence="12 13" key="1">
    <citation type="submission" date="2014-07" db="EMBL/GenBank/DDBJ databases">
        <title>Genome of Chryseobacterium piperi CTM.</title>
        <authorList>
            <person name="Pipes S.E."/>
            <person name="Stropko S.J."/>
            <person name="Newman J.D."/>
        </authorList>
    </citation>
    <scope>NUCLEOTIDE SEQUENCE [LARGE SCALE GENOMIC DNA]</scope>
    <source>
        <strain evidence="12 13">CTM</strain>
    </source>
</reference>
<dbReference type="GO" id="GO:0006777">
    <property type="term" value="P:Mo-molybdopterin cofactor biosynthetic process"/>
    <property type="evidence" value="ECO:0007669"/>
    <property type="project" value="UniProtKB-KW"/>
</dbReference>
<evidence type="ECO:0000256" key="4">
    <source>
        <dbReference type="ARBA" id="ARBA00013858"/>
    </source>
</evidence>
<evidence type="ECO:0000256" key="2">
    <source>
        <dbReference type="ARBA" id="ARBA00005426"/>
    </source>
</evidence>
<evidence type="ECO:0000256" key="1">
    <source>
        <dbReference type="ARBA" id="ARBA00005046"/>
    </source>
</evidence>
<evidence type="ECO:0000256" key="6">
    <source>
        <dbReference type="ARBA" id="ARBA00026066"/>
    </source>
</evidence>
<accession>A0A086AGQ3</accession>
<name>A0A086AGQ3_9FLAO</name>
<dbReference type="Gene3D" id="3.90.1170.40">
    <property type="entry name" value="Molybdopterin biosynthesis MoaE subunit"/>
    <property type="match status" value="1"/>
</dbReference>
<evidence type="ECO:0000256" key="11">
    <source>
        <dbReference type="ARBA" id="ARBA00049878"/>
    </source>
</evidence>